<dbReference type="GO" id="GO:0000160">
    <property type="term" value="P:phosphorelay signal transduction system"/>
    <property type="evidence" value="ECO:0007669"/>
    <property type="project" value="InterPro"/>
</dbReference>
<dbReference type="Gene3D" id="3.40.50.300">
    <property type="entry name" value="P-loop containing nucleotide triphosphate hydrolases"/>
    <property type="match status" value="1"/>
</dbReference>
<keyword evidence="2" id="KW-0805">Transcription regulation</keyword>
<evidence type="ECO:0000256" key="6">
    <source>
        <dbReference type="SAM" id="MobiDB-lite"/>
    </source>
</evidence>
<dbReference type="SUPFAM" id="SSF48452">
    <property type="entry name" value="TPR-like"/>
    <property type="match status" value="2"/>
</dbReference>
<protein>
    <submittedName>
        <fullName evidence="8">Tetratricopeptide repeat protein</fullName>
    </submittedName>
</protein>
<dbReference type="PANTHER" id="PTHR35807">
    <property type="entry name" value="TRANSCRIPTIONAL REGULATOR REDD-RELATED"/>
    <property type="match status" value="1"/>
</dbReference>
<dbReference type="Gene3D" id="1.25.40.10">
    <property type="entry name" value="Tetratricopeptide repeat domain"/>
    <property type="match status" value="3"/>
</dbReference>
<dbReference type="SMART" id="SM00862">
    <property type="entry name" value="Trans_reg_C"/>
    <property type="match status" value="1"/>
</dbReference>
<dbReference type="Pfam" id="PF03704">
    <property type="entry name" value="BTAD"/>
    <property type="match status" value="1"/>
</dbReference>
<dbReference type="CDD" id="cd15831">
    <property type="entry name" value="BTAD"/>
    <property type="match status" value="1"/>
</dbReference>
<dbReference type="RefSeq" id="WP_175591410.1">
    <property type="nucleotide sequence ID" value="NZ_JABWGN010000008.1"/>
</dbReference>
<dbReference type="SUPFAM" id="SSF46894">
    <property type="entry name" value="C-terminal effector domain of the bipartite response regulators"/>
    <property type="match status" value="1"/>
</dbReference>
<dbReference type="PROSITE" id="PS51755">
    <property type="entry name" value="OMPR_PHOB"/>
    <property type="match status" value="1"/>
</dbReference>
<feature type="domain" description="OmpR/PhoB-type" evidence="7">
    <location>
        <begin position="1"/>
        <end position="89"/>
    </location>
</feature>
<organism evidence="8 9">
    <name type="scientific">Nonomuraea montanisoli</name>
    <dbReference type="NCBI Taxonomy" id="2741721"/>
    <lineage>
        <taxon>Bacteria</taxon>
        <taxon>Bacillati</taxon>
        <taxon>Actinomycetota</taxon>
        <taxon>Actinomycetes</taxon>
        <taxon>Streptosporangiales</taxon>
        <taxon>Streptosporangiaceae</taxon>
        <taxon>Nonomuraea</taxon>
    </lineage>
</organism>
<evidence type="ECO:0000256" key="1">
    <source>
        <dbReference type="ARBA" id="ARBA00005820"/>
    </source>
</evidence>
<dbReference type="InterPro" id="IPR011990">
    <property type="entry name" value="TPR-like_helical_dom_sf"/>
</dbReference>
<evidence type="ECO:0000313" key="8">
    <source>
        <dbReference type="EMBL" id="NUW33951.1"/>
    </source>
</evidence>
<evidence type="ECO:0000256" key="5">
    <source>
        <dbReference type="PROSITE-ProRule" id="PRU01091"/>
    </source>
</evidence>
<dbReference type="PANTHER" id="PTHR35807:SF1">
    <property type="entry name" value="TRANSCRIPTIONAL REGULATOR REDD"/>
    <property type="match status" value="1"/>
</dbReference>
<dbReference type="Pfam" id="PF13424">
    <property type="entry name" value="TPR_12"/>
    <property type="match status" value="1"/>
</dbReference>
<dbReference type="Pfam" id="PF00486">
    <property type="entry name" value="Trans_reg_C"/>
    <property type="match status" value="1"/>
</dbReference>
<evidence type="ECO:0000313" key="9">
    <source>
        <dbReference type="Proteomes" id="UP000586042"/>
    </source>
</evidence>
<dbReference type="Proteomes" id="UP000586042">
    <property type="component" value="Unassembled WGS sequence"/>
</dbReference>
<feature type="region of interest" description="Disordered" evidence="6">
    <location>
        <begin position="238"/>
        <end position="258"/>
    </location>
</feature>
<reference evidence="8 9" key="1">
    <citation type="submission" date="2020-06" db="EMBL/GenBank/DDBJ databases">
        <title>Nonomuraea sp. SMC257, a novel actinomycete isolated from soil.</title>
        <authorList>
            <person name="Chanama M."/>
        </authorList>
    </citation>
    <scope>NUCLEOTIDE SEQUENCE [LARGE SCALE GENOMIC DNA]</scope>
    <source>
        <strain evidence="8 9">SMC257</strain>
    </source>
</reference>
<dbReference type="GO" id="GO:0006355">
    <property type="term" value="P:regulation of DNA-templated transcription"/>
    <property type="evidence" value="ECO:0007669"/>
    <property type="project" value="InterPro"/>
</dbReference>
<dbReference type="PRINTS" id="PR00364">
    <property type="entry name" value="DISEASERSIST"/>
</dbReference>
<name>A0A7Y6I9I8_9ACTN</name>
<keyword evidence="3 5" id="KW-0238">DNA-binding</keyword>
<dbReference type="GO" id="GO:0003677">
    <property type="term" value="F:DNA binding"/>
    <property type="evidence" value="ECO:0007669"/>
    <property type="project" value="UniProtKB-UniRule"/>
</dbReference>
<sequence length="921" mass="99770">MEINLLGQLEVRDGRRALPVRKPRHRAVLATLALAAGRPVTVDRLLEALAGQREIGSTVIRVYLSELRGILPKDLIENVPGGRGYRLRLDPGQVDAHRFRRLLDRRDGDAAGRERALEEALALWRGGALEDVESDHLRRMEAEPLEELRAAAVEELCGLWVARGDYRRARADLTGLVAAHPLRESAYRLLLVALYRSGNLGEALALYEQVRRVLDEELGSEPSEETRLLHQRILRQDPSLSAGPRGPAPAELPRDEPDFTGRRELLDRVGAALAARSGRAPLPIILYGHAGAGKSTLAVHAAWRHRRLFPDGQLFADLRGEPDPGLVLARFLRSLNFPGGSVPASAQERLAAYRTLTATRSLLVLLDNAAGEEQVRPLLPTGPGSAAVITSRSPLTGISGGRPYEVDLFTPDEARTLLTRLGGAARVEADPTATGRVLDACAGLPLAVRVVGARLAAGRDTSTAALSRRLREEPSRLDELRAGDLAVRTPLELAYESLDDDLRPALDLVAALSAADFAAWGALASPGQVAEIAELGLLQRLAADAAGQDRFRLHDLVRLLVRERSIDAGGQALPKLGSLALTRVQAAVLPLAAEEFGAGTGPAPGTTEIRDGVEWLDAERGFLVALVGDLTPARPDLAWRLAHALTPFFDARLLLDEWETANRHAREAADAAGDERARGLTARDLGDLRRARRDLGAAVRAYDESMGHLVRHGGPRERAWLLHRLGLVHLDLGEHPRAERMLARGRAEFREAGDRRGAARCLHALGVLRHREGEHGVARDCLMSALAVLRDLGDRHAQAACLDDLVTVRLALRERAAARRAAEEEHDLAARRLRDPRLTAYGLLSLALVGHAEGAPAAGEQAGEAAARLRSLGDRHGHARALAAVGEITRRRPELELARSMFAELGDAHGRAGAEHLLNRL</sequence>
<evidence type="ECO:0000256" key="2">
    <source>
        <dbReference type="ARBA" id="ARBA00023015"/>
    </source>
</evidence>
<dbReference type="InterPro" id="IPR036388">
    <property type="entry name" value="WH-like_DNA-bd_sf"/>
</dbReference>
<evidence type="ECO:0000259" key="7">
    <source>
        <dbReference type="PROSITE" id="PS51755"/>
    </source>
</evidence>
<accession>A0A7Y6I9I8</accession>
<dbReference type="SMART" id="SM01043">
    <property type="entry name" value="BTAD"/>
    <property type="match status" value="1"/>
</dbReference>
<dbReference type="InterPro" id="IPR027417">
    <property type="entry name" value="P-loop_NTPase"/>
</dbReference>
<evidence type="ECO:0000256" key="4">
    <source>
        <dbReference type="ARBA" id="ARBA00023163"/>
    </source>
</evidence>
<gene>
    <name evidence="8" type="ORF">HTZ77_21310</name>
</gene>
<dbReference type="InterPro" id="IPR001867">
    <property type="entry name" value="OmpR/PhoB-type_DNA-bd"/>
</dbReference>
<proteinExistence type="inferred from homology"/>
<dbReference type="AlphaFoldDB" id="A0A7Y6I9I8"/>
<dbReference type="Gene3D" id="1.10.10.10">
    <property type="entry name" value="Winged helix-like DNA-binding domain superfamily/Winged helix DNA-binding domain"/>
    <property type="match status" value="1"/>
</dbReference>
<dbReference type="EMBL" id="JABWGN010000008">
    <property type="protein sequence ID" value="NUW33951.1"/>
    <property type="molecule type" value="Genomic_DNA"/>
</dbReference>
<dbReference type="SUPFAM" id="SSF52540">
    <property type="entry name" value="P-loop containing nucleoside triphosphate hydrolases"/>
    <property type="match status" value="1"/>
</dbReference>
<keyword evidence="9" id="KW-1185">Reference proteome</keyword>
<evidence type="ECO:0000256" key="3">
    <source>
        <dbReference type="ARBA" id="ARBA00023125"/>
    </source>
</evidence>
<feature type="DNA-binding region" description="OmpR/PhoB-type" evidence="5">
    <location>
        <begin position="1"/>
        <end position="89"/>
    </location>
</feature>
<comment type="similarity">
    <text evidence="1">Belongs to the AfsR/DnrI/RedD regulatory family.</text>
</comment>
<dbReference type="InterPro" id="IPR016032">
    <property type="entry name" value="Sig_transdc_resp-reg_C-effctor"/>
</dbReference>
<keyword evidence="4" id="KW-0804">Transcription</keyword>
<dbReference type="GO" id="GO:0043531">
    <property type="term" value="F:ADP binding"/>
    <property type="evidence" value="ECO:0007669"/>
    <property type="project" value="InterPro"/>
</dbReference>
<dbReference type="InterPro" id="IPR005158">
    <property type="entry name" value="BTAD"/>
</dbReference>
<dbReference type="InterPro" id="IPR051677">
    <property type="entry name" value="AfsR-DnrI-RedD_regulator"/>
</dbReference>
<comment type="caution">
    <text evidence="8">The sequence shown here is derived from an EMBL/GenBank/DDBJ whole genome shotgun (WGS) entry which is preliminary data.</text>
</comment>